<sequence>MAENQMIEIKEADVVALIAALQSAVSTLEVDAEAVARRLGMSLSSIPPKFTRIRRQYRIDIKVVNSGALQRNRQSTPKKRISRNEPKRARASNAPTPSDNFENNIDMKEESA</sequence>
<dbReference type="GeneID" id="34586107"/>
<gene>
    <name evidence="2" type="ORF">AYO20_02684</name>
</gene>
<keyword evidence="3" id="KW-1185">Reference proteome</keyword>
<protein>
    <submittedName>
        <fullName evidence="2">Uncharacterized protein</fullName>
    </submittedName>
</protein>
<dbReference type="EMBL" id="LVCJ01000012">
    <property type="protein sequence ID" value="OAL37851.1"/>
    <property type="molecule type" value="Genomic_DNA"/>
</dbReference>
<feature type="region of interest" description="Disordered" evidence="1">
    <location>
        <begin position="68"/>
        <end position="112"/>
    </location>
</feature>
<evidence type="ECO:0000256" key="1">
    <source>
        <dbReference type="SAM" id="MobiDB-lite"/>
    </source>
</evidence>
<comment type="caution">
    <text evidence="2">The sequence shown here is derived from an EMBL/GenBank/DDBJ whole genome shotgun (WGS) entry which is preliminary data.</text>
</comment>
<feature type="compositionally biased region" description="Polar residues" evidence="1">
    <location>
        <begin position="93"/>
        <end position="103"/>
    </location>
</feature>
<dbReference type="AlphaFoldDB" id="A0A178D9F7"/>
<dbReference type="Proteomes" id="UP000185904">
    <property type="component" value="Unassembled WGS sequence"/>
</dbReference>
<name>A0A178D9F7_9EURO</name>
<evidence type="ECO:0000313" key="2">
    <source>
        <dbReference type="EMBL" id="OAL37851.1"/>
    </source>
</evidence>
<accession>A0A178D9F7</accession>
<evidence type="ECO:0000313" key="3">
    <source>
        <dbReference type="Proteomes" id="UP000185904"/>
    </source>
</evidence>
<organism evidence="2 3">
    <name type="scientific">Fonsecaea nubica</name>
    <dbReference type="NCBI Taxonomy" id="856822"/>
    <lineage>
        <taxon>Eukaryota</taxon>
        <taxon>Fungi</taxon>
        <taxon>Dikarya</taxon>
        <taxon>Ascomycota</taxon>
        <taxon>Pezizomycotina</taxon>
        <taxon>Eurotiomycetes</taxon>
        <taxon>Chaetothyriomycetidae</taxon>
        <taxon>Chaetothyriales</taxon>
        <taxon>Herpotrichiellaceae</taxon>
        <taxon>Fonsecaea</taxon>
    </lineage>
</organism>
<proteinExistence type="predicted"/>
<dbReference type="OrthoDB" id="4154021at2759"/>
<reference evidence="2 3" key="1">
    <citation type="submission" date="2016-03" db="EMBL/GenBank/DDBJ databases">
        <title>The draft genome sequence of Fonsecaea nubica causative agent of cutaneous subcutaneous infection in human host.</title>
        <authorList>
            <person name="Costa F."/>
            <person name="Sybren D.H."/>
            <person name="Raittz R.T."/>
            <person name="Weiss V.A."/>
            <person name="Leao A.C."/>
            <person name="Gomes R."/>
            <person name="De Souza E.M."/>
            <person name="Pedrosa F.O."/>
            <person name="Steffens M.B."/>
            <person name="Bombassaro A."/>
            <person name="Tadra-Sfeir M.Z."/>
            <person name="Moreno L.F."/>
            <person name="Najafzadeh M.J."/>
            <person name="Felipe M.S."/>
            <person name="Teixeira M."/>
            <person name="Sun J."/>
            <person name="Xi L."/>
            <person name="Castro M.A."/>
            <person name="Vicente V.A."/>
        </authorList>
    </citation>
    <scope>NUCLEOTIDE SEQUENCE [LARGE SCALE GENOMIC DNA]</scope>
    <source>
        <strain evidence="2 3">CBS 269.64</strain>
    </source>
</reference>
<dbReference type="RefSeq" id="XP_022502863.1">
    <property type="nucleotide sequence ID" value="XM_022640988.1"/>
</dbReference>